<evidence type="ECO:0000313" key="2">
    <source>
        <dbReference type="EMBL" id="RDH91859.1"/>
    </source>
</evidence>
<proteinExistence type="predicted"/>
<protein>
    <submittedName>
        <fullName evidence="2">Uncharacterized protein</fullName>
    </submittedName>
</protein>
<keyword evidence="1" id="KW-0175">Coiled coil</keyword>
<gene>
    <name evidence="2" type="ORF">DIZ79_04950</name>
</gene>
<feature type="coiled-coil region" evidence="1">
    <location>
        <begin position="119"/>
        <end position="146"/>
    </location>
</feature>
<organism evidence="2 3">
    <name type="scientific">endosymbiont of Lamellibrachia luymesi</name>
    <dbReference type="NCBI Taxonomy" id="2200907"/>
    <lineage>
        <taxon>Bacteria</taxon>
        <taxon>Pseudomonadati</taxon>
        <taxon>Pseudomonadota</taxon>
        <taxon>Gammaproteobacteria</taxon>
        <taxon>sulfur-oxidizing symbionts</taxon>
    </lineage>
</organism>
<accession>A0A370E122</accession>
<comment type="caution">
    <text evidence="2">The sequence shown here is derived from an EMBL/GenBank/DDBJ whole genome shotgun (WGS) entry which is preliminary data.</text>
</comment>
<dbReference type="AlphaFoldDB" id="A0A370E122"/>
<sequence>MKNSNEVLTVVDGQGALPLCQPVEQREDPPIEVIASYPSRTDSIKSAIHWSNVIGVGRSLTEGEVADALGINKGQWSRIMSGTAHFPTEGVHTFNKIVGNTILTRYDAYIEGYELRPLKSKLEKQLEDERTENAELQAKLEHFQEFMNMGKG</sequence>
<dbReference type="Proteomes" id="UP000255508">
    <property type="component" value="Unassembled WGS sequence"/>
</dbReference>
<dbReference type="EMBL" id="QFXD01000093">
    <property type="protein sequence ID" value="RDH91859.1"/>
    <property type="molecule type" value="Genomic_DNA"/>
</dbReference>
<name>A0A370E122_9GAMM</name>
<evidence type="ECO:0000256" key="1">
    <source>
        <dbReference type="SAM" id="Coils"/>
    </source>
</evidence>
<evidence type="ECO:0000313" key="3">
    <source>
        <dbReference type="Proteomes" id="UP000255508"/>
    </source>
</evidence>
<reference evidence="2 3" key="1">
    <citation type="journal article" date="2018" name="ISME J.">
        <title>Endosymbiont genomes yield clues of tubeworm success.</title>
        <authorList>
            <person name="Li Y."/>
            <person name="Liles M.R."/>
            <person name="Halanych K.M."/>
        </authorList>
    </citation>
    <scope>NUCLEOTIDE SEQUENCE [LARGE SCALE GENOMIC DNA]</scope>
    <source>
        <strain evidence="2">A1422</strain>
    </source>
</reference>